<evidence type="ECO:0000256" key="1">
    <source>
        <dbReference type="ARBA" id="ARBA00009922"/>
    </source>
</evidence>
<keyword evidence="4 10" id="KW-0347">Helicase</keyword>
<dbReference type="NCBIfam" id="TIGR01073">
    <property type="entry name" value="pcrA"/>
    <property type="match status" value="1"/>
</dbReference>
<dbReference type="Pfam" id="PF21196">
    <property type="entry name" value="PcrA_UvrD_tudor"/>
    <property type="match status" value="1"/>
</dbReference>
<feature type="compositionally biased region" description="Basic and acidic residues" evidence="12">
    <location>
        <begin position="46"/>
        <end position="58"/>
    </location>
</feature>
<evidence type="ECO:0000256" key="12">
    <source>
        <dbReference type="SAM" id="MobiDB-lite"/>
    </source>
</evidence>
<dbReference type="InterPro" id="IPR013986">
    <property type="entry name" value="DExx_box_DNA_helicase_dom_sf"/>
</dbReference>
<comment type="similarity">
    <text evidence="1 11">Belongs to the helicase family. UvrD subfamily.</text>
</comment>
<comment type="catalytic activity">
    <reaction evidence="9 11">
        <text>ATP + H2O = ADP + phosphate + H(+)</text>
        <dbReference type="Rhea" id="RHEA:13065"/>
        <dbReference type="ChEBI" id="CHEBI:15377"/>
        <dbReference type="ChEBI" id="CHEBI:15378"/>
        <dbReference type="ChEBI" id="CHEBI:30616"/>
        <dbReference type="ChEBI" id="CHEBI:43474"/>
        <dbReference type="ChEBI" id="CHEBI:456216"/>
        <dbReference type="EC" id="5.6.2.4"/>
    </reaction>
</comment>
<keyword evidence="6 11" id="KW-0238">DNA-binding</keyword>
<evidence type="ECO:0000256" key="5">
    <source>
        <dbReference type="ARBA" id="ARBA00022840"/>
    </source>
</evidence>
<evidence type="ECO:0000256" key="7">
    <source>
        <dbReference type="ARBA" id="ARBA00023235"/>
    </source>
</evidence>
<organism evidence="15 16">
    <name type="scientific">Streptomyces doebereineriae</name>
    <dbReference type="NCBI Taxonomy" id="3075528"/>
    <lineage>
        <taxon>Bacteria</taxon>
        <taxon>Bacillati</taxon>
        <taxon>Actinomycetota</taxon>
        <taxon>Actinomycetes</taxon>
        <taxon>Kitasatosporales</taxon>
        <taxon>Streptomycetaceae</taxon>
        <taxon>Streptomyces</taxon>
    </lineage>
</organism>
<dbReference type="PANTHER" id="PTHR11070">
    <property type="entry name" value="UVRD / RECB / PCRA DNA HELICASE FAMILY MEMBER"/>
    <property type="match status" value="1"/>
</dbReference>
<reference evidence="16" key="1">
    <citation type="submission" date="2023-07" db="EMBL/GenBank/DDBJ databases">
        <title>30 novel species of actinomycetes from the DSMZ collection.</title>
        <authorList>
            <person name="Nouioui I."/>
        </authorList>
    </citation>
    <scope>NUCLEOTIDE SEQUENCE [LARGE SCALE GENOMIC DNA]</scope>
    <source>
        <strain evidence="16">DSM 41640</strain>
    </source>
</reference>
<dbReference type="Gene3D" id="3.40.50.300">
    <property type="entry name" value="P-loop containing nucleotide triphosphate hydrolases"/>
    <property type="match status" value="2"/>
</dbReference>
<feature type="compositionally biased region" description="Basic and acidic residues" evidence="12">
    <location>
        <begin position="18"/>
        <end position="32"/>
    </location>
</feature>
<keyword evidence="3 10" id="KW-0378">Hydrolase</keyword>
<dbReference type="InterPro" id="IPR014016">
    <property type="entry name" value="UvrD-like_ATP-bd"/>
</dbReference>
<name>A0ABU2VM59_9ACTN</name>
<dbReference type="GO" id="GO:0003678">
    <property type="term" value="F:DNA helicase activity"/>
    <property type="evidence" value="ECO:0007669"/>
    <property type="project" value="UniProtKB-EC"/>
</dbReference>
<keyword evidence="5 10" id="KW-0067">ATP-binding</keyword>
<evidence type="ECO:0000259" key="14">
    <source>
        <dbReference type="PROSITE" id="PS51217"/>
    </source>
</evidence>
<comment type="catalytic activity">
    <reaction evidence="8">
        <text>Couples ATP hydrolysis with the unwinding of duplex DNA by translocating in the 3'-5' direction.</text>
        <dbReference type="EC" id="5.6.2.4"/>
    </reaction>
</comment>
<dbReference type="InterPro" id="IPR000212">
    <property type="entry name" value="DNA_helicase_UvrD/REP"/>
</dbReference>
<dbReference type="EC" id="5.6.2.4" evidence="11"/>
<dbReference type="SUPFAM" id="SSF52540">
    <property type="entry name" value="P-loop containing nucleoside triphosphate hydrolases"/>
    <property type="match status" value="1"/>
</dbReference>
<evidence type="ECO:0000256" key="6">
    <source>
        <dbReference type="ARBA" id="ARBA00023125"/>
    </source>
</evidence>
<dbReference type="InterPro" id="IPR014017">
    <property type="entry name" value="DNA_helicase_UvrD-like_C"/>
</dbReference>
<dbReference type="Proteomes" id="UP001183824">
    <property type="component" value="Unassembled WGS sequence"/>
</dbReference>
<dbReference type="RefSeq" id="WP_311719187.1">
    <property type="nucleotide sequence ID" value="NZ_JAVREZ010000021.1"/>
</dbReference>
<sequence length="834" mass="91520">MSSLFDDSFLADLQAPRAHGEEPPPPEDEHVPEPVPDDLFGGKFDAPPERDAYYRDGAPRPVVDPAALLDGLNENQRAAVVHSGTPLLIVAGAGSGKTRVLTHRIAHLLGERHVHPGQILAITFTNKAAGEMKERVEQLVGPRANAMWVMTFHSACVRILRRESKKLGFTSSFSIYDAADSKRLMALVCRDLDLDPKRFPPKSFSAKISNLKNELIDEEDFAAQATDGFEKTLAQAYAMYQSRLREANALDFDDLIMTTVNLLRAFPDVAEHYRRRFRHVLVDEYQDTNHAQYALVRELVGTGEYPVDVPPGEDDLPPAELCVVGDADQSIYAFRGATIRNILQFEEDYPDATTILLEQNYRSTQTILTAANAVIERNESRRPKNLWTNAGAGARITGYVADTEHDEAQFVADEIDRLTDAGDAKAGDVAVFYRTNAQSRVFEEVFIRVGLPYKVVGGVRFYERKEVRDVLAYLRVLANPEDSVPLRRILNVPKRGIGDRAEAMIDALSQREKISFPQALKRVDEAYGMAARSTNAVKRFNVLMEELRTIVESGAGPATVLEAVLERTGYLAELQASTDPQDETRIENLQELAAVALEFEQESGAAGEPAEGEAPAPVGLAAFLERVALVADSDQIPDEDEDGSGVITLMTLHTAKGLEFPVVFLTGMEDGVFPHMRALGQTKELEEERRLAYVGITRARERLYLTRSVLRSAWGQPSYNPPSRFLEEIPAQHVDWKRTGAAAAPAGPVSGVAASLSSSRSRSSASGASGFATRRTSEKPVVALAVGDRVTHDQFGLGTVVGVKGTGANAEATIDFGEAKPKRLLLRYAPVEKL</sequence>
<protein>
    <recommendedName>
        <fullName evidence="11">ATP-dependent DNA helicase</fullName>
        <ecNumber evidence="11">5.6.2.4</ecNumber>
    </recommendedName>
</protein>
<evidence type="ECO:0000313" key="16">
    <source>
        <dbReference type="Proteomes" id="UP001183824"/>
    </source>
</evidence>
<dbReference type="PROSITE" id="PS51198">
    <property type="entry name" value="UVRD_HELICASE_ATP_BIND"/>
    <property type="match status" value="1"/>
</dbReference>
<dbReference type="InterPro" id="IPR005751">
    <property type="entry name" value="ATP-dep_DNA_helicase_PcrA"/>
</dbReference>
<evidence type="ECO:0000256" key="8">
    <source>
        <dbReference type="ARBA" id="ARBA00034617"/>
    </source>
</evidence>
<evidence type="ECO:0000256" key="2">
    <source>
        <dbReference type="ARBA" id="ARBA00022741"/>
    </source>
</evidence>
<dbReference type="Gene3D" id="1.10.486.10">
    <property type="entry name" value="PCRA, domain 4"/>
    <property type="match status" value="1"/>
</dbReference>
<proteinExistence type="inferred from homology"/>
<gene>
    <name evidence="15" type="primary">pcrA</name>
    <name evidence="15" type="ORF">RNB18_40845</name>
</gene>
<dbReference type="Pfam" id="PF00580">
    <property type="entry name" value="UvrD-helicase"/>
    <property type="match status" value="1"/>
</dbReference>
<dbReference type="CDD" id="cd17932">
    <property type="entry name" value="DEXQc_UvrD"/>
    <property type="match status" value="1"/>
</dbReference>
<feature type="region of interest" description="Disordered" evidence="12">
    <location>
        <begin position="1"/>
        <end position="58"/>
    </location>
</feature>
<dbReference type="PANTHER" id="PTHR11070:SF2">
    <property type="entry name" value="ATP-DEPENDENT DNA HELICASE SRS2"/>
    <property type="match status" value="1"/>
</dbReference>
<accession>A0ABU2VM59</accession>
<keyword evidence="2 10" id="KW-0547">Nucleotide-binding</keyword>
<feature type="domain" description="UvrD-like helicase ATP-binding" evidence="13">
    <location>
        <begin position="70"/>
        <end position="364"/>
    </location>
</feature>
<evidence type="ECO:0000259" key="13">
    <source>
        <dbReference type="PROSITE" id="PS51198"/>
    </source>
</evidence>
<feature type="region of interest" description="Disordered" evidence="12">
    <location>
        <begin position="752"/>
        <end position="772"/>
    </location>
</feature>
<feature type="domain" description="UvrD-like helicase C-terminal" evidence="14">
    <location>
        <begin position="365"/>
        <end position="657"/>
    </location>
</feature>
<evidence type="ECO:0000313" key="15">
    <source>
        <dbReference type="EMBL" id="MDT0486434.1"/>
    </source>
</evidence>
<evidence type="ECO:0000256" key="3">
    <source>
        <dbReference type="ARBA" id="ARBA00022801"/>
    </source>
</evidence>
<keyword evidence="7" id="KW-0413">Isomerase</keyword>
<feature type="binding site" evidence="10">
    <location>
        <begin position="91"/>
        <end position="98"/>
    </location>
    <ligand>
        <name>ATP</name>
        <dbReference type="ChEBI" id="CHEBI:30616"/>
    </ligand>
</feature>
<evidence type="ECO:0000256" key="11">
    <source>
        <dbReference type="RuleBase" id="RU364053"/>
    </source>
</evidence>
<evidence type="ECO:0000256" key="9">
    <source>
        <dbReference type="ARBA" id="ARBA00048988"/>
    </source>
</evidence>
<dbReference type="CDD" id="cd18807">
    <property type="entry name" value="SF1_C_UvrD"/>
    <property type="match status" value="1"/>
</dbReference>
<dbReference type="Gene3D" id="1.10.10.160">
    <property type="match status" value="1"/>
</dbReference>
<evidence type="ECO:0000256" key="4">
    <source>
        <dbReference type="ARBA" id="ARBA00022806"/>
    </source>
</evidence>
<dbReference type="EMBL" id="JAVREZ010000021">
    <property type="protein sequence ID" value="MDT0486434.1"/>
    <property type="molecule type" value="Genomic_DNA"/>
</dbReference>
<dbReference type="PROSITE" id="PS51217">
    <property type="entry name" value="UVRD_HELICASE_CTER"/>
    <property type="match status" value="1"/>
</dbReference>
<dbReference type="GO" id="GO:0016787">
    <property type="term" value="F:hydrolase activity"/>
    <property type="evidence" value="ECO:0007669"/>
    <property type="project" value="UniProtKB-KW"/>
</dbReference>
<evidence type="ECO:0000256" key="10">
    <source>
        <dbReference type="PROSITE-ProRule" id="PRU00560"/>
    </source>
</evidence>
<dbReference type="InterPro" id="IPR027417">
    <property type="entry name" value="P-loop_NTPase"/>
</dbReference>
<comment type="caution">
    <text evidence="15">The sequence shown here is derived from an EMBL/GenBank/DDBJ whole genome shotgun (WGS) entry which is preliminary data.</text>
</comment>
<keyword evidence="16" id="KW-1185">Reference proteome</keyword>
<dbReference type="Pfam" id="PF13361">
    <property type="entry name" value="UvrD_C"/>
    <property type="match status" value="1"/>
</dbReference>